<dbReference type="AlphaFoldDB" id="A0A0P5J074"/>
<organism evidence="1">
    <name type="scientific">Daphnia magna</name>
    <dbReference type="NCBI Taxonomy" id="35525"/>
    <lineage>
        <taxon>Eukaryota</taxon>
        <taxon>Metazoa</taxon>
        <taxon>Ecdysozoa</taxon>
        <taxon>Arthropoda</taxon>
        <taxon>Crustacea</taxon>
        <taxon>Branchiopoda</taxon>
        <taxon>Diplostraca</taxon>
        <taxon>Cladocera</taxon>
        <taxon>Anomopoda</taxon>
        <taxon>Daphniidae</taxon>
        <taxon>Daphnia</taxon>
    </lineage>
</organism>
<protein>
    <submittedName>
        <fullName evidence="1">Uncharacterized protein</fullName>
    </submittedName>
</protein>
<sequence>MYKVTIALALLLATAMAMPQLGGHRPLVGGFGQFPAFGGTGSGAGAGTGNAGPGGVSASGVGISSASNGGLATGTGTCSEPSV</sequence>
<dbReference type="PANTHER" id="PTHR35388">
    <property type="match status" value="1"/>
</dbReference>
<dbReference type="PANTHER" id="PTHR35388:SF2">
    <property type="entry name" value="SURP MOTIF DOMAIN-CONTAINING PROTEIN"/>
    <property type="match status" value="1"/>
</dbReference>
<accession>A0A0P5J074</accession>
<proteinExistence type="predicted"/>
<dbReference type="EMBL" id="GDIP01210206">
    <property type="protein sequence ID" value="JAJ13196.1"/>
    <property type="molecule type" value="Transcribed_RNA"/>
</dbReference>
<reference evidence="1" key="2">
    <citation type="submission" date="2015-10" db="EMBL/GenBank/DDBJ databases">
        <authorList>
            <person name="Gilbert D.G."/>
        </authorList>
    </citation>
    <scope>NUCLEOTIDE SEQUENCE</scope>
</reference>
<evidence type="ECO:0000313" key="1">
    <source>
        <dbReference type="EMBL" id="JAJ13196.1"/>
    </source>
</evidence>
<name>A0A0P5J074_9CRUS</name>
<reference evidence="1" key="1">
    <citation type="submission" date="2015-10" db="EMBL/GenBank/DDBJ databases">
        <title>Daphnia magna gene sets from two clonal populations assembled and annotated with EvidentialGene.</title>
        <authorList>
            <person name="Gilbert D."/>
            <person name="Podicheti R."/>
            <person name="Orsini L."/>
            <person name="Colbourne J."/>
            <person name="Pfrender M."/>
        </authorList>
    </citation>
    <scope>NUCLEOTIDE SEQUENCE</scope>
</reference>